<keyword evidence="9" id="KW-1185">Reference proteome</keyword>
<evidence type="ECO:0000256" key="6">
    <source>
        <dbReference type="SAM" id="Phobius"/>
    </source>
</evidence>
<dbReference type="AlphaFoldDB" id="A0A366E803"/>
<evidence type="ECO:0000256" key="3">
    <source>
        <dbReference type="ARBA" id="ARBA00022692"/>
    </source>
</evidence>
<feature type="transmembrane region" description="Helical" evidence="6">
    <location>
        <begin position="109"/>
        <end position="131"/>
    </location>
</feature>
<dbReference type="Gene3D" id="3.30.70.120">
    <property type="match status" value="1"/>
</dbReference>
<proteinExistence type="predicted"/>
<comment type="subcellular location">
    <subcellularLocation>
        <location evidence="1">Cell membrane</location>
        <topology evidence="1">Multi-pass membrane protein</topology>
    </subcellularLocation>
</comment>
<dbReference type="STRING" id="200904.GCA_900168775_01232"/>
<name>A0A366E803_9BACI</name>
<keyword evidence="4 6" id="KW-1133">Transmembrane helix</keyword>
<accession>A0A366E803</accession>
<evidence type="ECO:0000256" key="5">
    <source>
        <dbReference type="ARBA" id="ARBA00023136"/>
    </source>
</evidence>
<dbReference type="EMBL" id="QNRI01000005">
    <property type="protein sequence ID" value="RBO98215.1"/>
    <property type="molecule type" value="Genomic_DNA"/>
</dbReference>
<feature type="transmembrane region" description="Helical" evidence="6">
    <location>
        <begin position="152"/>
        <end position="170"/>
    </location>
</feature>
<evidence type="ECO:0000313" key="9">
    <source>
        <dbReference type="Proteomes" id="UP000252254"/>
    </source>
</evidence>
<evidence type="ECO:0000256" key="1">
    <source>
        <dbReference type="ARBA" id="ARBA00004651"/>
    </source>
</evidence>
<feature type="transmembrane region" description="Helical" evidence="6">
    <location>
        <begin position="9"/>
        <end position="28"/>
    </location>
</feature>
<dbReference type="PANTHER" id="PTHR33545:SF5">
    <property type="entry name" value="UPF0750 MEMBRANE PROTEIN YITT"/>
    <property type="match status" value="1"/>
</dbReference>
<keyword evidence="2" id="KW-1003">Cell membrane</keyword>
<dbReference type="InterPro" id="IPR051461">
    <property type="entry name" value="UPF0750_membrane"/>
</dbReference>
<evidence type="ECO:0000256" key="2">
    <source>
        <dbReference type="ARBA" id="ARBA00022475"/>
    </source>
</evidence>
<feature type="transmembrane region" description="Helical" evidence="6">
    <location>
        <begin position="48"/>
        <end position="75"/>
    </location>
</feature>
<dbReference type="PIRSF" id="PIRSF006483">
    <property type="entry name" value="Membrane_protein_YitT"/>
    <property type="match status" value="1"/>
</dbReference>
<dbReference type="InterPro" id="IPR015867">
    <property type="entry name" value="N-reg_PII/ATP_PRibTrfase_C"/>
</dbReference>
<gene>
    <name evidence="8" type="ORF">DES48_10565</name>
</gene>
<dbReference type="PANTHER" id="PTHR33545">
    <property type="entry name" value="UPF0750 MEMBRANE PROTEIN YITT-RELATED"/>
    <property type="match status" value="1"/>
</dbReference>
<organism evidence="8 9">
    <name type="scientific">Paraliobacillus ryukyuensis</name>
    <dbReference type="NCBI Taxonomy" id="200904"/>
    <lineage>
        <taxon>Bacteria</taxon>
        <taxon>Bacillati</taxon>
        <taxon>Bacillota</taxon>
        <taxon>Bacilli</taxon>
        <taxon>Bacillales</taxon>
        <taxon>Bacillaceae</taxon>
        <taxon>Paraliobacillus</taxon>
    </lineage>
</organism>
<feature type="transmembrane region" description="Helical" evidence="6">
    <location>
        <begin position="82"/>
        <end position="103"/>
    </location>
</feature>
<evidence type="ECO:0000256" key="4">
    <source>
        <dbReference type="ARBA" id="ARBA00022989"/>
    </source>
</evidence>
<dbReference type="Proteomes" id="UP000252254">
    <property type="component" value="Unassembled WGS sequence"/>
</dbReference>
<keyword evidence="5 6" id="KW-0472">Membrane</keyword>
<comment type="caution">
    <text evidence="8">The sequence shown here is derived from an EMBL/GenBank/DDBJ whole genome shotgun (WGS) entry which is preliminary data.</text>
</comment>
<feature type="domain" description="DUF2179" evidence="7">
    <location>
        <begin position="222"/>
        <end position="276"/>
    </location>
</feature>
<dbReference type="InterPro" id="IPR003740">
    <property type="entry name" value="YitT"/>
</dbReference>
<dbReference type="OrthoDB" id="2417289at2"/>
<sequence>MFLLESKRVIIVVIGAVLNAIALNFFLIEADVYASGFTGLAQLLSTIFSDYLGIDFISTGIWLFLINIPVALLGWFKVGRYFTVYSFLSVAITTLALEIIPVVSFSNDIMLNAVFGGVIGGIGVGMSLKWGASTGGSDIIAMVLSRLKDRPIGNYLMFINGIIILLAGYLNKPENALYTLLALYVSTRVIDTVHTRHEKVTAMIVTKKTDELQQAIHDTMIRGITILPARGAYSKEDKSMLVLVITRYELYDLERIINEVDPNAFTNVVQTTGIFGFFRRND</sequence>
<dbReference type="Pfam" id="PF10035">
    <property type="entry name" value="DUF2179"/>
    <property type="match status" value="1"/>
</dbReference>
<evidence type="ECO:0000259" key="7">
    <source>
        <dbReference type="Pfam" id="PF10035"/>
    </source>
</evidence>
<dbReference type="RefSeq" id="WP_113868606.1">
    <property type="nucleotide sequence ID" value="NZ_BAABQN010000005.1"/>
</dbReference>
<evidence type="ECO:0000313" key="8">
    <source>
        <dbReference type="EMBL" id="RBO98215.1"/>
    </source>
</evidence>
<dbReference type="CDD" id="cd16380">
    <property type="entry name" value="YitT_C"/>
    <property type="match status" value="1"/>
</dbReference>
<protein>
    <submittedName>
        <fullName evidence="8">Uncharacterized membrane-anchored protein YitT (DUF2179 family)</fullName>
    </submittedName>
</protein>
<reference evidence="8 9" key="1">
    <citation type="submission" date="2018-06" db="EMBL/GenBank/DDBJ databases">
        <title>Genomic Encyclopedia of Type Strains, Phase IV (KMG-IV): sequencing the most valuable type-strain genomes for metagenomic binning, comparative biology and taxonomic classification.</title>
        <authorList>
            <person name="Goeker M."/>
        </authorList>
    </citation>
    <scope>NUCLEOTIDE SEQUENCE [LARGE SCALE GENOMIC DNA]</scope>
    <source>
        <strain evidence="8 9">DSM 15140</strain>
    </source>
</reference>
<dbReference type="GO" id="GO:0005886">
    <property type="term" value="C:plasma membrane"/>
    <property type="evidence" value="ECO:0007669"/>
    <property type="project" value="UniProtKB-SubCell"/>
</dbReference>
<dbReference type="Pfam" id="PF02588">
    <property type="entry name" value="YitT_membrane"/>
    <property type="match status" value="1"/>
</dbReference>
<dbReference type="InterPro" id="IPR019264">
    <property type="entry name" value="DUF2179"/>
</dbReference>
<keyword evidence="3 6" id="KW-0812">Transmembrane</keyword>